<dbReference type="RefSeq" id="WP_243649513.1">
    <property type="nucleotide sequence ID" value="NZ_SLXV01000033.1"/>
</dbReference>
<dbReference type="Proteomes" id="UP000294746">
    <property type="component" value="Unassembled WGS sequence"/>
</dbReference>
<dbReference type="EMBL" id="SLXV01000033">
    <property type="protein sequence ID" value="TCP65443.1"/>
    <property type="molecule type" value="Genomic_DNA"/>
</dbReference>
<sequence length="325" mass="36821">MKKPALVTFISTMCLFILSCTPMQASQKETPLQEKTTPSQTKHQLDAKLMFQHENQVWELELGDIGFDGVDPTSLDHELVHSWIRTEVAPQVEKEPISAFFKNRKLIPEEYGYKIDYVAIEEALQNVHQVLNQPQELPLTRLQPQITQQKALTLKQKRLASYQTYFNPNNENRSHNISLSTHAIDHMIVLPGQTFSFNDVVGIRTTERGYLPARIIVKGEYSEGIGGGICQTSSTLFNSVDQAGLQIVQRYSHSKHVAYVPKDRDATVSWGGYDFKFRNQFNKPILISSRITGGILNISIYGPKLIMHKPNEIPDSPPLSQQDES</sequence>
<gene>
    <name evidence="2" type="ORF">EDD57_13336</name>
</gene>
<dbReference type="InterPro" id="IPR007391">
    <property type="entry name" value="Vancomycin_resist_VanW"/>
</dbReference>
<dbReference type="PANTHER" id="PTHR35788">
    <property type="entry name" value="EXPORTED PROTEIN-RELATED"/>
    <property type="match status" value="1"/>
</dbReference>
<dbReference type="PROSITE" id="PS51257">
    <property type="entry name" value="PROKAR_LIPOPROTEIN"/>
    <property type="match status" value="1"/>
</dbReference>
<proteinExistence type="predicted"/>
<accession>A0A4R2RQB7</accession>
<evidence type="ECO:0000256" key="1">
    <source>
        <dbReference type="SAM" id="SignalP"/>
    </source>
</evidence>
<evidence type="ECO:0000313" key="2">
    <source>
        <dbReference type="EMBL" id="TCP65443.1"/>
    </source>
</evidence>
<feature type="chain" id="PRO_5020901633" evidence="1">
    <location>
        <begin position="26"/>
        <end position="325"/>
    </location>
</feature>
<dbReference type="Pfam" id="PF04294">
    <property type="entry name" value="VanW"/>
    <property type="match status" value="1"/>
</dbReference>
<name>A0A4R2RQB7_9BACL</name>
<dbReference type="PANTHER" id="PTHR35788:SF1">
    <property type="entry name" value="EXPORTED PROTEIN"/>
    <property type="match status" value="1"/>
</dbReference>
<organism evidence="2 3">
    <name type="scientific">Baia soyae</name>
    <dbReference type="NCBI Taxonomy" id="1544746"/>
    <lineage>
        <taxon>Bacteria</taxon>
        <taxon>Bacillati</taxon>
        <taxon>Bacillota</taxon>
        <taxon>Bacilli</taxon>
        <taxon>Bacillales</taxon>
        <taxon>Thermoactinomycetaceae</taxon>
        <taxon>Baia</taxon>
    </lineage>
</organism>
<reference evidence="2 3" key="1">
    <citation type="submission" date="2019-03" db="EMBL/GenBank/DDBJ databases">
        <title>Genomic Encyclopedia of Type Strains, Phase IV (KMG-IV): sequencing the most valuable type-strain genomes for metagenomic binning, comparative biology and taxonomic classification.</title>
        <authorList>
            <person name="Goeker M."/>
        </authorList>
    </citation>
    <scope>NUCLEOTIDE SEQUENCE [LARGE SCALE GENOMIC DNA]</scope>
    <source>
        <strain evidence="2 3">DSM 46831</strain>
    </source>
</reference>
<comment type="caution">
    <text evidence="2">The sequence shown here is derived from an EMBL/GenBank/DDBJ whole genome shotgun (WGS) entry which is preliminary data.</text>
</comment>
<protein>
    <submittedName>
        <fullName evidence="2">VanW like protein</fullName>
    </submittedName>
</protein>
<evidence type="ECO:0000313" key="3">
    <source>
        <dbReference type="Proteomes" id="UP000294746"/>
    </source>
</evidence>
<keyword evidence="1" id="KW-0732">Signal</keyword>
<keyword evidence="3" id="KW-1185">Reference proteome</keyword>
<dbReference type="InterPro" id="IPR052913">
    <property type="entry name" value="Glycopeptide_resist_protein"/>
</dbReference>
<feature type="signal peptide" evidence="1">
    <location>
        <begin position="1"/>
        <end position="25"/>
    </location>
</feature>
<dbReference type="AlphaFoldDB" id="A0A4R2RQB7"/>